<dbReference type="Gene3D" id="3.20.20.480">
    <property type="entry name" value="Trimethylamine methyltransferase-like"/>
    <property type="match status" value="1"/>
</dbReference>
<dbReference type="InterPro" id="IPR038601">
    <property type="entry name" value="MttB-like_sf"/>
</dbReference>
<proteinExistence type="inferred from homology"/>
<evidence type="ECO:0000256" key="3">
    <source>
        <dbReference type="ARBA" id="ARBA00022679"/>
    </source>
</evidence>
<dbReference type="GO" id="GO:0015948">
    <property type="term" value="P:methanogenesis"/>
    <property type="evidence" value="ECO:0007669"/>
    <property type="project" value="InterPro"/>
</dbReference>
<feature type="non-terminal residue" evidence="5">
    <location>
        <position position="208"/>
    </location>
</feature>
<name>A0A382Q6L8_9ZZZZ</name>
<organism evidence="5">
    <name type="scientific">marine metagenome</name>
    <dbReference type="NCBI Taxonomy" id="408172"/>
    <lineage>
        <taxon>unclassified sequences</taxon>
        <taxon>metagenomes</taxon>
        <taxon>ecological metagenomes</taxon>
    </lineage>
</organism>
<protein>
    <submittedName>
        <fullName evidence="5">Uncharacterized protein</fullName>
    </submittedName>
</protein>
<evidence type="ECO:0000256" key="2">
    <source>
        <dbReference type="ARBA" id="ARBA00022603"/>
    </source>
</evidence>
<evidence type="ECO:0000313" key="5">
    <source>
        <dbReference type="EMBL" id="SVC80620.1"/>
    </source>
</evidence>
<dbReference type="Pfam" id="PF06253">
    <property type="entry name" value="MTTB"/>
    <property type="match status" value="1"/>
</dbReference>
<dbReference type="InterPro" id="IPR010426">
    <property type="entry name" value="MTTB_MeTrfase"/>
</dbReference>
<evidence type="ECO:0000256" key="4">
    <source>
        <dbReference type="SAM" id="MobiDB-lite"/>
    </source>
</evidence>
<keyword evidence="2" id="KW-0489">Methyltransferase</keyword>
<accession>A0A382Q6L8</accession>
<keyword evidence="3" id="KW-0808">Transferase</keyword>
<evidence type="ECO:0000256" key="1">
    <source>
        <dbReference type="ARBA" id="ARBA00007137"/>
    </source>
</evidence>
<dbReference type="GO" id="GO:0032259">
    <property type="term" value="P:methylation"/>
    <property type="evidence" value="ECO:0007669"/>
    <property type="project" value="UniProtKB-KW"/>
</dbReference>
<dbReference type="GO" id="GO:0008168">
    <property type="term" value="F:methyltransferase activity"/>
    <property type="evidence" value="ECO:0007669"/>
    <property type="project" value="UniProtKB-KW"/>
</dbReference>
<sequence length="208" mass="22947">MNMFRHENLQPNAGHIGQPGWVEPTGSIKFMVDVQRAERLGRVRSGGRAGRKAQRSSENQVPVVQAGMSGGAYKPLQDTKIHHAALEILATVGIAEATPEVIELATECGCILSDVGRLCFPKALIEDVLTKAANEYVVHSRNSTHDDLHVGDYRVHYATSGEAVTIFEFDTKTYRPSTLLDLYDACRLVDKLEYIHQFGQTVIPTEIS</sequence>
<dbReference type="EMBL" id="UINC01111998">
    <property type="protein sequence ID" value="SVC80620.1"/>
    <property type="molecule type" value="Genomic_DNA"/>
</dbReference>
<feature type="region of interest" description="Disordered" evidence="4">
    <location>
        <begin position="1"/>
        <end position="20"/>
    </location>
</feature>
<comment type="similarity">
    <text evidence="1">Belongs to the trimethylamine methyltransferase family.</text>
</comment>
<dbReference type="AlphaFoldDB" id="A0A382Q6L8"/>
<gene>
    <name evidence="5" type="ORF">METZ01_LOCUS333474</name>
</gene>
<reference evidence="5" key="1">
    <citation type="submission" date="2018-05" db="EMBL/GenBank/DDBJ databases">
        <authorList>
            <person name="Lanie J.A."/>
            <person name="Ng W.-L."/>
            <person name="Kazmierczak K.M."/>
            <person name="Andrzejewski T.M."/>
            <person name="Davidsen T.M."/>
            <person name="Wayne K.J."/>
            <person name="Tettelin H."/>
            <person name="Glass J.I."/>
            <person name="Rusch D."/>
            <person name="Podicherti R."/>
            <person name="Tsui H.-C.T."/>
            <person name="Winkler M.E."/>
        </authorList>
    </citation>
    <scope>NUCLEOTIDE SEQUENCE</scope>
</reference>